<name>A0A7Y9S316_9ACTN</name>
<evidence type="ECO:0000313" key="6">
    <source>
        <dbReference type="Proteomes" id="UP000540656"/>
    </source>
</evidence>
<keyword evidence="2 5" id="KW-0808">Transferase</keyword>
<gene>
    <name evidence="5" type="ORF">BJ980_001473</name>
</gene>
<accession>A0A7Y9S316</accession>
<dbReference type="EMBL" id="JACCAA010000001">
    <property type="protein sequence ID" value="NYG58550.1"/>
    <property type="molecule type" value="Genomic_DNA"/>
</dbReference>
<reference evidence="5 6" key="1">
    <citation type="submission" date="2020-07" db="EMBL/GenBank/DDBJ databases">
        <title>Sequencing the genomes of 1000 actinobacteria strains.</title>
        <authorList>
            <person name="Klenk H.-P."/>
        </authorList>
    </citation>
    <scope>NUCLEOTIDE SEQUENCE [LARGE SCALE GENOMIC DNA]</scope>
    <source>
        <strain evidence="5 6">DSM 23819</strain>
    </source>
</reference>
<keyword evidence="1" id="KW-0328">Glycosyltransferase</keyword>
<dbReference type="Pfam" id="PF00534">
    <property type="entry name" value="Glycos_transf_1"/>
    <property type="match status" value="1"/>
</dbReference>
<organism evidence="5 6">
    <name type="scientific">Nocardioides daedukensis</name>
    <dbReference type="NCBI Taxonomy" id="634462"/>
    <lineage>
        <taxon>Bacteria</taxon>
        <taxon>Bacillati</taxon>
        <taxon>Actinomycetota</taxon>
        <taxon>Actinomycetes</taxon>
        <taxon>Propionibacteriales</taxon>
        <taxon>Nocardioidaceae</taxon>
        <taxon>Nocardioides</taxon>
    </lineage>
</organism>
<evidence type="ECO:0000313" key="5">
    <source>
        <dbReference type="EMBL" id="NYG58550.1"/>
    </source>
</evidence>
<feature type="domain" description="Glycosyl transferase family 1" evidence="3">
    <location>
        <begin position="168"/>
        <end position="324"/>
    </location>
</feature>
<dbReference type="Pfam" id="PF13439">
    <property type="entry name" value="Glyco_transf_4"/>
    <property type="match status" value="1"/>
</dbReference>
<evidence type="ECO:0000259" key="4">
    <source>
        <dbReference type="Pfam" id="PF13439"/>
    </source>
</evidence>
<evidence type="ECO:0000259" key="3">
    <source>
        <dbReference type="Pfam" id="PF00534"/>
    </source>
</evidence>
<dbReference type="InterPro" id="IPR001296">
    <property type="entry name" value="Glyco_trans_1"/>
</dbReference>
<sequence length="361" mass="37992">MKVLSVIPTMGTGGAEVVAATLARDMVERGHRVQLASSGGFRADGAAAHGVELVDVPMTGRSPRELTGAVRRLRGAAGRLGPDLVTCHNVKATLVARIGVGRRVPVVTTLHGVPPEQLPAAARILRHTADHVVAVSPHVAGQLAGQGFPAERISTIENAVVPPPVHDRATARDELGLAPERPVAVCLARLVPQKRHDILLRAWARVAGEPLLLLAGDGPNRPGLEALAAELGITDRVLFLGERTDVDRLLAAADLSVLSTDWEGMPISMLEAMGLGLPVVVTRVGGVVETLGEAVRLVEPGSVESLVRALDELIGDRALRSGIGLRGRALVNARFGPTTMLDAYDDLHRRITTAARPVSSR</sequence>
<dbReference type="PANTHER" id="PTHR12526:SF630">
    <property type="entry name" value="GLYCOSYLTRANSFERASE"/>
    <property type="match status" value="1"/>
</dbReference>
<dbReference type="GO" id="GO:0016757">
    <property type="term" value="F:glycosyltransferase activity"/>
    <property type="evidence" value="ECO:0007669"/>
    <property type="project" value="UniProtKB-KW"/>
</dbReference>
<dbReference type="SUPFAM" id="SSF53756">
    <property type="entry name" value="UDP-Glycosyltransferase/glycogen phosphorylase"/>
    <property type="match status" value="1"/>
</dbReference>
<keyword evidence="6" id="KW-1185">Reference proteome</keyword>
<dbReference type="Gene3D" id="3.40.50.2000">
    <property type="entry name" value="Glycogen Phosphorylase B"/>
    <property type="match status" value="2"/>
</dbReference>
<dbReference type="RefSeq" id="WP_179501702.1">
    <property type="nucleotide sequence ID" value="NZ_JACCAA010000001.1"/>
</dbReference>
<dbReference type="PANTHER" id="PTHR12526">
    <property type="entry name" value="GLYCOSYLTRANSFERASE"/>
    <property type="match status" value="1"/>
</dbReference>
<evidence type="ECO:0000256" key="1">
    <source>
        <dbReference type="ARBA" id="ARBA00022676"/>
    </source>
</evidence>
<dbReference type="InterPro" id="IPR028098">
    <property type="entry name" value="Glyco_trans_4-like_N"/>
</dbReference>
<protein>
    <submittedName>
        <fullName evidence="5">Glycosyltransferase involved in cell wall biosynthesis</fullName>
    </submittedName>
</protein>
<feature type="domain" description="Glycosyltransferase subfamily 4-like N-terminal" evidence="4">
    <location>
        <begin position="13"/>
        <end position="160"/>
    </location>
</feature>
<dbReference type="AlphaFoldDB" id="A0A7Y9S316"/>
<dbReference type="Proteomes" id="UP000540656">
    <property type="component" value="Unassembled WGS sequence"/>
</dbReference>
<comment type="caution">
    <text evidence="5">The sequence shown here is derived from an EMBL/GenBank/DDBJ whole genome shotgun (WGS) entry which is preliminary data.</text>
</comment>
<proteinExistence type="predicted"/>
<evidence type="ECO:0000256" key="2">
    <source>
        <dbReference type="ARBA" id="ARBA00022679"/>
    </source>
</evidence>